<dbReference type="AlphaFoldDB" id="A0A6J4U2Q1"/>
<feature type="non-terminal residue" evidence="2">
    <location>
        <position position="1"/>
    </location>
</feature>
<name>A0A6J4U2Q1_9BACT</name>
<feature type="region of interest" description="Disordered" evidence="1">
    <location>
        <begin position="28"/>
        <end position="57"/>
    </location>
</feature>
<accession>A0A6J4U2Q1</accession>
<evidence type="ECO:0000256" key="1">
    <source>
        <dbReference type="SAM" id="MobiDB-lite"/>
    </source>
</evidence>
<dbReference type="EMBL" id="CADCWG010000038">
    <property type="protein sequence ID" value="CAA9539095.1"/>
    <property type="molecule type" value="Genomic_DNA"/>
</dbReference>
<evidence type="ECO:0000313" key="2">
    <source>
        <dbReference type="EMBL" id="CAA9539095.1"/>
    </source>
</evidence>
<sequence length="57" mass="5578">GHDLGQRHGGAIGLRARGDARLGSAGSLGTVSGAALVDPPRTRLAGRGPLVAKPLGL</sequence>
<protein>
    <submittedName>
        <fullName evidence="2">Uncharacterized protein</fullName>
    </submittedName>
</protein>
<organism evidence="2">
    <name type="scientific">uncultured Thermomicrobiales bacterium</name>
    <dbReference type="NCBI Taxonomy" id="1645740"/>
    <lineage>
        <taxon>Bacteria</taxon>
        <taxon>Pseudomonadati</taxon>
        <taxon>Thermomicrobiota</taxon>
        <taxon>Thermomicrobia</taxon>
        <taxon>Thermomicrobiales</taxon>
        <taxon>environmental samples</taxon>
    </lineage>
</organism>
<gene>
    <name evidence="2" type="ORF">AVDCRST_MAG49-643</name>
</gene>
<reference evidence="2" key="1">
    <citation type="submission" date="2020-02" db="EMBL/GenBank/DDBJ databases">
        <authorList>
            <person name="Meier V. D."/>
        </authorList>
    </citation>
    <scope>NUCLEOTIDE SEQUENCE</scope>
    <source>
        <strain evidence="2">AVDCRST_MAG49</strain>
    </source>
</reference>
<proteinExistence type="predicted"/>
<feature type="non-terminal residue" evidence="2">
    <location>
        <position position="57"/>
    </location>
</feature>